<feature type="non-terminal residue" evidence="2">
    <location>
        <position position="1"/>
    </location>
</feature>
<evidence type="ECO:0000313" key="3">
    <source>
        <dbReference type="Proteomes" id="UP000789759"/>
    </source>
</evidence>
<protein>
    <submittedName>
        <fullName evidence="2">16867_t:CDS:1</fullName>
    </submittedName>
</protein>
<reference evidence="2" key="1">
    <citation type="submission" date="2021-06" db="EMBL/GenBank/DDBJ databases">
        <authorList>
            <person name="Kallberg Y."/>
            <person name="Tangrot J."/>
            <person name="Rosling A."/>
        </authorList>
    </citation>
    <scope>NUCLEOTIDE SEQUENCE</scope>
    <source>
        <strain evidence="2">FL966</strain>
    </source>
</reference>
<evidence type="ECO:0000313" key="2">
    <source>
        <dbReference type="EMBL" id="CAG8835719.1"/>
    </source>
</evidence>
<dbReference type="AlphaFoldDB" id="A0A9N9KKL7"/>
<feature type="compositionally biased region" description="Basic and acidic residues" evidence="1">
    <location>
        <begin position="1"/>
        <end position="11"/>
    </location>
</feature>
<comment type="caution">
    <text evidence="2">The sequence shown here is derived from an EMBL/GenBank/DDBJ whole genome shotgun (WGS) entry which is preliminary data.</text>
</comment>
<keyword evidence="3" id="KW-1185">Reference proteome</keyword>
<proteinExistence type="predicted"/>
<organism evidence="2 3">
    <name type="scientific">Cetraspora pellucida</name>
    <dbReference type="NCBI Taxonomy" id="1433469"/>
    <lineage>
        <taxon>Eukaryota</taxon>
        <taxon>Fungi</taxon>
        <taxon>Fungi incertae sedis</taxon>
        <taxon>Mucoromycota</taxon>
        <taxon>Glomeromycotina</taxon>
        <taxon>Glomeromycetes</taxon>
        <taxon>Diversisporales</taxon>
        <taxon>Gigasporaceae</taxon>
        <taxon>Cetraspora</taxon>
    </lineage>
</organism>
<dbReference type="Proteomes" id="UP000789759">
    <property type="component" value="Unassembled WGS sequence"/>
</dbReference>
<dbReference type="EMBL" id="CAJVQA010076704">
    <property type="protein sequence ID" value="CAG8835719.1"/>
    <property type="molecule type" value="Genomic_DNA"/>
</dbReference>
<feature type="compositionally biased region" description="Basic residues" evidence="1">
    <location>
        <begin position="25"/>
        <end position="36"/>
    </location>
</feature>
<name>A0A9N9KKL7_9GLOM</name>
<sequence>ELYNTKREIELPKAMQDPEISPYQTKKKRKAKNYKTKKLEALQKHRSKTQGHTPQTSKYLKKRRK</sequence>
<feature type="region of interest" description="Disordered" evidence="1">
    <location>
        <begin position="1"/>
        <end position="65"/>
    </location>
</feature>
<feature type="non-terminal residue" evidence="2">
    <location>
        <position position="65"/>
    </location>
</feature>
<accession>A0A9N9KKL7</accession>
<gene>
    <name evidence="2" type="ORF">CPELLU_LOCUS21278</name>
</gene>
<evidence type="ECO:0000256" key="1">
    <source>
        <dbReference type="SAM" id="MobiDB-lite"/>
    </source>
</evidence>